<sequence>MELSIIWMYHDLMDLYGDRGNIEVLKYRCKKRGIKLQVDTCGIGEEKDLSAYDILFIGGGADREQGLLYQDLLGRKQAIQKAMNAGTFILLICGGYQFFGQYYIDGDGRQIEGLGFFEYFTKAPDRARRCIGNIAVECSLDGESFLAVGFENHGGQTIGVQTPLGKVIKGHGNQFQSSWEGFYNGQVLGTYMHGPLLPKNPEIADLILRKGLYRRYGKVDLEPLDDALETKARNVMLARMQIQK</sequence>
<dbReference type="RefSeq" id="WP_160625265.1">
    <property type="nucleotide sequence ID" value="NZ_WUUQ01000002.1"/>
</dbReference>
<dbReference type="CDD" id="cd01750">
    <property type="entry name" value="GATase1_CobQ"/>
    <property type="match status" value="1"/>
</dbReference>
<dbReference type="PANTHER" id="PTHR21343">
    <property type="entry name" value="DETHIOBIOTIN SYNTHETASE"/>
    <property type="match status" value="1"/>
</dbReference>
<dbReference type="Gene3D" id="3.40.50.880">
    <property type="match status" value="1"/>
</dbReference>
<comment type="subunit">
    <text evidence="2">Forms a heterodimer with MurT.</text>
</comment>
<comment type="catalytic activity">
    <reaction evidence="2">
        <text>beta-D-GlcNAc-(1-&gt;4)-Mur2Ac(oyl-L-Ala-gamma-D-Glu-L-Lys-D-Ala-D-Ala)-di-trans,octa-cis-undecaprenyl diphosphate + L-glutamine + ATP + H2O = beta-D-GlcNAc-(1-&gt;4)-Mur2Ac(oyl-L-Ala-D-isoglutaminyl-L-Lys-D-Ala-D-Ala)-di-trans,octa-cis-undecaprenyl diphosphate + L-glutamate + ADP + phosphate + H(+)</text>
        <dbReference type="Rhea" id="RHEA:57928"/>
        <dbReference type="ChEBI" id="CHEBI:15377"/>
        <dbReference type="ChEBI" id="CHEBI:15378"/>
        <dbReference type="ChEBI" id="CHEBI:29985"/>
        <dbReference type="ChEBI" id="CHEBI:30616"/>
        <dbReference type="ChEBI" id="CHEBI:43474"/>
        <dbReference type="ChEBI" id="CHEBI:58359"/>
        <dbReference type="ChEBI" id="CHEBI:60033"/>
        <dbReference type="ChEBI" id="CHEBI:62233"/>
        <dbReference type="ChEBI" id="CHEBI:456216"/>
        <dbReference type="EC" id="6.3.5.13"/>
    </reaction>
</comment>
<keyword evidence="2" id="KW-0378">Hydrolase</keyword>
<evidence type="ECO:0000256" key="1">
    <source>
        <dbReference type="ARBA" id="ARBA00022962"/>
    </source>
</evidence>
<protein>
    <recommendedName>
        <fullName evidence="2">Lipid II isoglutaminyl synthase (glutamine-hydrolyzing) subunit GatD</fullName>
        <ecNumber evidence="2">6.3.5.13</ecNumber>
    </recommendedName>
    <alternativeName>
        <fullName evidence="2">Lipid II isoglutaminyl synthase glutaminase subunit</fullName>
        <ecNumber evidence="2">3.5.1.2</ecNumber>
    </alternativeName>
</protein>
<dbReference type="AlphaFoldDB" id="A0A6N8U7M3"/>
<comment type="caution">
    <text evidence="4">The sequence shown here is derived from an EMBL/GenBank/DDBJ whole genome shotgun (WGS) entry which is preliminary data.</text>
</comment>
<dbReference type="EC" id="3.5.1.2" evidence="2"/>
<gene>
    <name evidence="2" type="primary">gatD</name>
    <name evidence="4" type="ORF">GSF08_07900</name>
</gene>
<dbReference type="PANTHER" id="PTHR21343:SF9">
    <property type="entry name" value="LIPID II ISOGLUTAMINYL SYNTHASE (GLUTAMINE-HYDROLYZING) SUBUNIT GATD"/>
    <property type="match status" value="1"/>
</dbReference>
<dbReference type="GO" id="GO:0008360">
    <property type="term" value="P:regulation of cell shape"/>
    <property type="evidence" value="ECO:0007669"/>
    <property type="project" value="UniProtKB-KW"/>
</dbReference>
<keyword evidence="2" id="KW-0436">Ligase</keyword>
<proteinExistence type="inferred from homology"/>
<reference evidence="4 5" key="2">
    <citation type="submission" date="2020-01" db="EMBL/GenBank/DDBJ databases">
        <title>Clostridiaceae sp. nov. isolated from the gut of human by culturomics.</title>
        <authorList>
            <person name="Chang Y."/>
        </authorList>
    </citation>
    <scope>NUCLEOTIDE SEQUENCE [LARGE SCALE GENOMIC DNA]</scope>
    <source>
        <strain evidence="4 5">DONG20-135</strain>
    </source>
</reference>
<dbReference type="SUPFAM" id="SSF52317">
    <property type="entry name" value="Class I glutamine amidotransferase-like"/>
    <property type="match status" value="1"/>
</dbReference>
<keyword evidence="2" id="KW-0133">Cell shape</keyword>
<comment type="pathway">
    <text evidence="2">Cell wall biogenesis; peptidoglycan biosynthesis.</text>
</comment>
<evidence type="ECO:0000256" key="2">
    <source>
        <dbReference type="HAMAP-Rule" id="MF_02213"/>
    </source>
</evidence>
<comment type="function">
    <text evidence="2">The lipid II isoglutaminyl synthase complex catalyzes the formation of alpha-D-isoglutamine in the cell wall lipid II stem peptide. The GatD subunit catalyzes the hydrolysis of glutamine to glutamate and ammonia. The resulting ammonia molecule is channeled to the active site of MurT.</text>
</comment>
<dbReference type="GO" id="GO:0009252">
    <property type="term" value="P:peptidoglycan biosynthetic process"/>
    <property type="evidence" value="ECO:0007669"/>
    <property type="project" value="UniProtKB-UniRule"/>
</dbReference>
<keyword evidence="2" id="KW-0961">Cell wall biogenesis/degradation</keyword>
<reference evidence="4 5" key="1">
    <citation type="submission" date="2019-12" db="EMBL/GenBank/DDBJ databases">
        <authorList>
            <person name="Yang R."/>
        </authorList>
    </citation>
    <scope>NUCLEOTIDE SEQUENCE [LARGE SCALE GENOMIC DNA]</scope>
    <source>
        <strain evidence="4 5">DONG20-135</strain>
    </source>
</reference>
<dbReference type="GO" id="GO:0004359">
    <property type="term" value="F:glutaminase activity"/>
    <property type="evidence" value="ECO:0007669"/>
    <property type="project" value="UniProtKB-UniRule"/>
</dbReference>
<dbReference type="InterPro" id="IPR043702">
    <property type="entry name" value="Lipid_II_synth_GatD"/>
</dbReference>
<feature type="active site" description="Nucleophile" evidence="2">
    <location>
        <position position="93"/>
    </location>
</feature>
<keyword evidence="4" id="KW-0808">Transferase</keyword>
<feature type="binding site" evidence="2">
    <location>
        <position position="129"/>
    </location>
    <ligand>
        <name>substrate</name>
    </ligand>
</feature>
<dbReference type="EC" id="6.3.5.13" evidence="2"/>
<dbReference type="HAMAP" id="MF_02213">
    <property type="entry name" value="Lipid_II_synth_GatD"/>
    <property type="match status" value="1"/>
</dbReference>
<comment type="similarity">
    <text evidence="2">Belongs to the CobB/CobQ family. GatD subfamily.</text>
</comment>
<keyword evidence="5" id="KW-1185">Reference proteome</keyword>
<dbReference type="Proteomes" id="UP000434036">
    <property type="component" value="Unassembled WGS sequence"/>
</dbReference>
<dbReference type="InterPro" id="IPR011698">
    <property type="entry name" value="GATase_3"/>
</dbReference>
<dbReference type="InterPro" id="IPR033949">
    <property type="entry name" value="CobQ_GATase1"/>
</dbReference>
<keyword evidence="1 2" id="KW-0315">Glutamine amidotransferase</keyword>
<dbReference type="GO" id="GO:0071555">
    <property type="term" value="P:cell wall organization"/>
    <property type="evidence" value="ECO:0007669"/>
    <property type="project" value="UniProtKB-KW"/>
</dbReference>
<organism evidence="4 5">
    <name type="scientific">Copranaerobaculum intestinale</name>
    <dbReference type="NCBI Taxonomy" id="2692629"/>
    <lineage>
        <taxon>Bacteria</taxon>
        <taxon>Bacillati</taxon>
        <taxon>Bacillota</taxon>
        <taxon>Erysipelotrichia</taxon>
        <taxon>Erysipelotrichales</taxon>
        <taxon>Erysipelotrichaceae</taxon>
        <taxon>Copranaerobaculum</taxon>
    </lineage>
</organism>
<dbReference type="EMBL" id="WUUQ01000002">
    <property type="protein sequence ID" value="MXQ73861.1"/>
    <property type="molecule type" value="Genomic_DNA"/>
</dbReference>
<evidence type="ECO:0000313" key="4">
    <source>
        <dbReference type="EMBL" id="MXQ73861.1"/>
    </source>
</evidence>
<dbReference type="GO" id="GO:0140282">
    <property type="term" value="F:carbon-nitrogen ligase activity on lipid II"/>
    <property type="evidence" value="ECO:0007669"/>
    <property type="project" value="UniProtKB-UniRule"/>
</dbReference>
<comment type="catalytic activity">
    <reaction evidence="2">
        <text>L-glutamine + H2O = L-glutamate + NH4(+)</text>
        <dbReference type="Rhea" id="RHEA:15889"/>
        <dbReference type="ChEBI" id="CHEBI:15377"/>
        <dbReference type="ChEBI" id="CHEBI:28938"/>
        <dbReference type="ChEBI" id="CHEBI:29985"/>
        <dbReference type="ChEBI" id="CHEBI:58359"/>
        <dbReference type="EC" id="3.5.1.2"/>
    </reaction>
</comment>
<dbReference type="UniPathway" id="UPA00219"/>
<evidence type="ECO:0000259" key="3">
    <source>
        <dbReference type="Pfam" id="PF07685"/>
    </source>
</evidence>
<evidence type="ECO:0000313" key="5">
    <source>
        <dbReference type="Proteomes" id="UP000434036"/>
    </source>
</evidence>
<dbReference type="PROSITE" id="PS51274">
    <property type="entry name" value="GATASE_COBBQ"/>
    <property type="match status" value="1"/>
</dbReference>
<feature type="domain" description="CobB/CobQ-like glutamine amidotransferase" evidence="3">
    <location>
        <begin position="5"/>
        <end position="200"/>
    </location>
</feature>
<feature type="active site" evidence="2">
    <location>
        <position position="193"/>
    </location>
</feature>
<dbReference type="InterPro" id="IPR029062">
    <property type="entry name" value="Class_I_gatase-like"/>
</dbReference>
<dbReference type="GO" id="GO:0009236">
    <property type="term" value="P:cobalamin biosynthetic process"/>
    <property type="evidence" value="ECO:0007669"/>
    <property type="project" value="InterPro"/>
</dbReference>
<keyword evidence="2" id="KW-0573">Peptidoglycan synthesis</keyword>
<dbReference type="Pfam" id="PF07685">
    <property type="entry name" value="GATase_3"/>
    <property type="match status" value="1"/>
</dbReference>
<dbReference type="GO" id="GO:0016740">
    <property type="term" value="F:transferase activity"/>
    <property type="evidence" value="ECO:0007669"/>
    <property type="project" value="UniProtKB-KW"/>
</dbReference>
<name>A0A6N8U7M3_9FIRM</name>
<accession>A0A6N8U7M3</accession>